<feature type="region of interest" description="Disordered" evidence="1">
    <location>
        <begin position="130"/>
        <end position="150"/>
    </location>
</feature>
<dbReference type="KEGG" id="chig:CH63R_02754"/>
<dbReference type="AlphaFoldDB" id="A0A1B7YQ59"/>
<comment type="caution">
    <text evidence="2">The sequence shown here is derived from an EMBL/GenBank/DDBJ whole genome shotgun (WGS) entry which is preliminary data.</text>
</comment>
<dbReference type="GeneID" id="28861836"/>
<dbReference type="Proteomes" id="UP000092177">
    <property type="component" value="Chromosome 2"/>
</dbReference>
<dbReference type="EMBL" id="LTAN01000002">
    <property type="protein sequence ID" value="OBR14028.1"/>
    <property type="molecule type" value="Genomic_DNA"/>
</dbReference>
<proteinExistence type="predicted"/>
<name>A0A1B7YQ59_COLHI</name>
<evidence type="ECO:0000313" key="2">
    <source>
        <dbReference type="EMBL" id="OBR14028.1"/>
    </source>
</evidence>
<keyword evidence="3" id="KW-1185">Reference proteome</keyword>
<dbReference type="VEuPathDB" id="FungiDB:CH63R_02754"/>
<evidence type="ECO:0000313" key="3">
    <source>
        <dbReference type="Proteomes" id="UP000092177"/>
    </source>
</evidence>
<accession>A0A1B7YQ59</accession>
<organism evidence="2 3">
    <name type="scientific">Colletotrichum higginsianum (strain IMI 349063)</name>
    <name type="common">Crucifer anthracnose fungus</name>
    <dbReference type="NCBI Taxonomy" id="759273"/>
    <lineage>
        <taxon>Eukaryota</taxon>
        <taxon>Fungi</taxon>
        <taxon>Dikarya</taxon>
        <taxon>Ascomycota</taxon>
        <taxon>Pezizomycotina</taxon>
        <taxon>Sordariomycetes</taxon>
        <taxon>Hypocreomycetidae</taxon>
        <taxon>Glomerellales</taxon>
        <taxon>Glomerellaceae</taxon>
        <taxon>Colletotrichum</taxon>
        <taxon>Colletotrichum destructivum species complex</taxon>
    </lineage>
</organism>
<gene>
    <name evidence="2" type="ORF">CH63R_02754</name>
</gene>
<reference evidence="3" key="1">
    <citation type="journal article" date="2017" name="BMC Genomics">
        <title>Gapless genome assembly of Colletotrichum higginsianum reveals chromosome structure and association of transposable elements with secondary metabolite gene clusters.</title>
        <authorList>
            <person name="Dallery J.-F."/>
            <person name="Lapalu N."/>
            <person name="Zampounis A."/>
            <person name="Pigne S."/>
            <person name="Luyten I."/>
            <person name="Amselem J."/>
            <person name="Wittenberg A.H.J."/>
            <person name="Zhou S."/>
            <person name="de Queiroz M.V."/>
            <person name="Robin G.P."/>
            <person name="Auger A."/>
            <person name="Hainaut M."/>
            <person name="Henrissat B."/>
            <person name="Kim K.-T."/>
            <person name="Lee Y.-H."/>
            <person name="Lespinet O."/>
            <person name="Schwartz D.C."/>
            <person name="Thon M.R."/>
            <person name="O'Connell R.J."/>
        </authorList>
    </citation>
    <scope>NUCLEOTIDE SEQUENCE [LARGE SCALE GENOMIC DNA]</scope>
    <source>
        <strain evidence="3">IMI 349063</strain>
    </source>
</reference>
<protein>
    <submittedName>
        <fullName evidence="2">Uncharacterized protein</fullName>
    </submittedName>
</protein>
<evidence type="ECO:0000256" key="1">
    <source>
        <dbReference type="SAM" id="MobiDB-lite"/>
    </source>
</evidence>
<sequence>MSARFDAVLRGGGDGFMVECIPQGACGTYGGYVYGCTCDAMQTQLASWRLRGICGLRFSRVFEPKQKCNVGSPIRTNLAGSEPEMLHKHFLAARETPGSQTGSMQSITTAAILGVERGHFTRPFRRTTSQAPLAGADAAGDWSPPAAVIR</sequence>
<dbReference type="RefSeq" id="XP_018162545.1">
    <property type="nucleotide sequence ID" value="XM_018297729.1"/>
</dbReference>